<dbReference type="InterPro" id="IPR058240">
    <property type="entry name" value="rSAM_sf"/>
</dbReference>
<dbReference type="InterPro" id="IPR010505">
    <property type="entry name" value="MoaA_twitch"/>
</dbReference>
<comment type="cofactor">
    <cofactor evidence="12">
        <name>[4Fe-4S] cluster</name>
        <dbReference type="ChEBI" id="CHEBI:49883"/>
    </cofactor>
    <text evidence="12">Binds 2 [4Fe-4S] clusters. Binds 1 [4Fe-4S] cluster coordinated with 3 cysteines and an exchangeable S-adenosyl-L-methionine and 1 [4Fe-4S] cluster coordinated with 3 cysteines and the GTP-derived substrate.</text>
</comment>
<keyword evidence="4 12" id="KW-0479">Metal-binding</keyword>
<comment type="subunit">
    <text evidence="12">Monomer and homodimer.</text>
</comment>
<dbReference type="GO" id="GO:0005525">
    <property type="term" value="F:GTP binding"/>
    <property type="evidence" value="ECO:0007669"/>
    <property type="project" value="UniProtKB-UniRule"/>
</dbReference>
<dbReference type="CDD" id="cd01335">
    <property type="entry name" value="Radical_SAM"/>
    <property type="match status" value="1"/>
</dbReference>
<feature type="domain" description="Radical SAM core" evidence="13">
    <location>
        <begin position="8"/>
        <end position="222"/>
    </location>
</feature>
<dbReference type="SUPFAM" id="SSF102114">
    <property type="entry name" value="Radical SAM enzymes"/>
    <property type="match status" value="1"/>
</dbReference>
<dbReference type="Pfam" id="PF06463">
    <property type="entry name" value="Mob_synth_C"/>
    <property type="match status" value="1"/>
</dbReference>
<evidence type="ECO:0000313" key="15">
    <source>
        <dbReference type="Proteomes" id="UP000652567"/>
    </source>
</evidence>
<keyword evidence="6 12" id="KW-0408">Iron</keyword>
<keyword evidence="15" id="KW-1185">Reference proteome</keyword>
<feature type="binding site" evidence="12">
    <location>
        <begin position="260"/>
        <end position="262"/>
    </location>
    <ligand>
        <name>GTP</name>
        <dbReference type="ChEBI" id="CHEBI:37565"/>
    </ligand>
</feature>
<keyword evidence="2 12" id="KW-0004">4Fe-4S</keyword>
<feature type="binding site" evidence="12">
    <location>
        <position position="255"/>
    </location>
    <ligand>
        <name>[4Fe-4S] cluster</name>
        <dbReference type="ChEBI" id="CHEBI:49883"/>
        <label>2</label>
        <note>4Fe-4S-substrate</note>
    </ligand>
</feature>
<evidence type="ECO:0000256" key="9">
    <source>
        <dbReference type="ARBA" id="ARBA00023150"/>
    </source>
</evidence>
<dbReference type="CDD" id="cd21117">
    <property type="entry name" value="Twitch_MoaA"/>
    <property type="match status" value="1"/>
</dbReference>
<dbReference type="InterPro" id="IPR013785">
    <property type="entry name" value="Aldolase_TIM"/>
</dbReference>
<keyword evidence="3 12" id="KW-0949">S-adenosyl-L-methionine</keyword>
<dbReference type="GO" id="GO:0061798">
    <property type="term" value="F:GTP 3',8'-cyclase activity"/>
    <property type="evidence" value="ECO:0007669"/>
    <property type="project" value="UniProtKB-UniRule"/>
</dbReference>
<evidence type="ECO:0000256" key="10">
    <source>
        <dbReference type="ARBA" id="ARBA00023239"/>
    </source>
</evidence>
<dbReference type="InterPro" id="IPR040064">
    <property type="entry name" value="MoaA-like"/>
</dbReference>
<gene>
    <name evidence="12" type="primary">moaA</name>
    <name evidence="14" type="ORF">C4F51_15520</name>
</gene>
<dbReference type="AlphaFoldDB" id="A0A928V8D1"/>
<proteinExistence type="inferred from homology"/>
<feature type="binding site" evidence="12">
    <location>
        <position position="258"/>
    </location>
    <ligand>
        <name>[4Fe-4S] cluster</name>
        <dbReference type="ChEBI" id="CHEBI:49883"/>
        <label>2</label>
        <note>4Fe-4S-substrate</note>
    </ligand>
</feature>
<keyword evidence="8 12" id="KW-0342">GTP-binding</keyword>
<dbReference type="PANTHER" id="PTHR22960:SF28">
    <property type="entry name" value="GTP 3',8-CYCLASE"/>
    <property type="match status" value="1"/>
</dbReference>
<sequence>MSATLTDNFARQFSYLRLSITEVCNFRCNYCLPDGNDCTDRSGELRVDEIARLAKGFAELGTRKIRITGGEPSLRTDLCDIIRVCKNTPGIETVSLTTNGYRLDKDVLRWRDAGLDTLNVSLDSLDPLQFQLITGSKKFDNILRGLALAENAGFQQLKINSVLMREHNANELHRFTDFVKDRPITLRFIELMQTGKSADFFARQHVRAQDIKQQLLQQGWLPVIRPEHAGPAQEFMHPQYQGGIGLIMPYSKNFCDDCNRLRVSSQGDLFLCLFAEAHQSLRNALQDDNTEALKHRLTHLIQQKKQTHGLHEYNPGKTRHLAMIGG</sequence>
<dbReference type="InterPro" id="IPR006638">
    <property type="entry name" value="Elp3/MiaA/NifB-like_rSAM"/>
</dbReference>
<dbReference type="GO" id="GO:0006777">
    <property type="term" value="P:Mo-molybdopterin cofactor biosynthetic process"/>
    <property type="evidence" value="ECO:0007669"/>
    <property type="project" value="UniProtKB-UniRule"/>
</dbReference>
<evidence type="ECO:0000256" key="4">
    <source>
        <dbReference type="ARBA" id="ARBA00022723"/>
    </source>
</evidence>
<comment type="function">
    <text evidence="12">Catalyzes the cyclization of GTP to (8S)-3',8-cyclo-7,8-dihydroguanosine 5'-triphosphate.</text>
</comment>
<evidence type="ECO:0000256" key="3">
    <source>
        <dbReference type="ARBA" id="ARBA00022691"/>
    </source>
</evidence>
<name>A0A928V8D1_9GAMM</name>
<dbReference type="EC" id="4.1.99.22" evidence="1 12"/>
<feature type="binding site" evidence="12">
    <location>
        <position position="158"/>
    </location>
    <ligand>
        <name>GTP</name>
        <dbReference type="ChEBI" id="CHEBI:37565"/>
    </ligand>
</feature>
<accession>A0A928V8D1</accession>
<keyword evidence="5 12" id="KW-0547">Nucleotide-binding</keyword>
<feature type="binding site" evidence="12">
    <location>
        <position position="192"/>
    </location>
    <ligand>
        <name>S-adenosyl-L-methionine</name>
        <dbReference type="ChEBI" id="CHEBI:59789"/>
    </ligand>
</feature>
<comment type="pathway">
    <text evidence="12">Cofactor biosynthesis; molybdopterin biosynthesis.</text>
</comment>
<comment type="catalytic activity">
    <reaction evidence="11 12">
        <text>GTP + AH2 + S-adenosyl-L-methionine = (8S)-3',8-cyclo-7,8-dihydroguanosine 5'-triphosphate + 5'-deoxyadenosine + L-methionine + A + H(+)</text>
        <dbReference type="Rhea" id="RHEA:49576"/>
        <dbReference type="ChEBI" id="CHEBI:13193"/>
        <dbReference type="ChEBI" id="CHEBI:15378"/>
        <dbReference type="ChEBI" id="CHEBI:17319"/>
        <dbReference type="ChEBI" id="CHEBI:17499"/>
        <dbReference type="ChEBI" id="CHEBI:37565"/>
        <dbReference type="ChEBI" id="CHEBI:57844"/>
        <dbReference type="ChEBI" id="CHEBI:59789"/>
        <dbReference type="ChEBI" id="CHEBI:131766"/>
        <dbReference type="EC" id="4.1.99.22"/>
    </reaction>
</comment>
<dbReference type="PROSITE" id="PS01305">
    <property type="entry name" value="MOAA_NIFB_PQQE"/>
    <property type="match status" value="1"/>
</dbReference>
<protein>
    <recommendedName>
        <fullName evidence="1 12">GTP 3',8-cyclase</fullName>
        <ecNumber evidence="1 12">4.1.99.22</ecNumber>
    </recommendedName>
    <alternativeName>
        <fullName evidence="12">Molybdenum cofactor biosynthesis protein A</fullName>
    </alternativeName>
</protein>
<dbReference type="InterPro" id="IPR007197">
    <property type="entry name" value="rSAM"/>
</dbReference>
<evidence type="ECO:0000256" key="8">
    <source>
        <dbReference type="ARBA" id="ARBA00023134"/>
    </source>
</evidence>
<dbReference type="InterPro" id="IPR013483">
    <property type="entry name" value="MoaA"/>
</dbReference>
<feature type="binding site" evidence="12">
    <location>
        <position position="70"/>
    </location>
    <ligand>
        <name>S-adenosyl-L-methionine</name>
        <dbReference type="ChEBI" id="CHEBI:59789"/>
    </ligand>
</feature>
<dbReference type="InterPro" id="IPR050105">
    <property type="entry name" value="MoCo_biosynth_MoaA/MoaC"/>
</dbReference>
<evidence type="ECO:0000313" key="14">
    <source>
        <dbReference type="EMBL" id="MBE8718592.1"/>
    </source>
</evidence>
<feature type="binding site" evidence="12">
    <location>
        <position position="28"/>
    </location>
    <ligand>
        <name>[4Fe-4S] cluster</name>
        <dbReference type="ChEBI" id="CHEBI:49883"/>
        <label>1</label>
        <note>4Fe-4S-S-AdoMet</note>
    </ligand>
</feature>
<evidence type="ECO:0000256" key="1">
    <source>
        <dbReference type="ARBA" id="ARBA00012167"/>
    </source>
</evidence>
<evidence type="ECO:0000256" key="2">
    <source>
        <dbReference type="ARBA" id="ARBA00022485"/>
    </source>
</evidence>
<feature type="binding site" evidence="12">
    <location>
        <position position="31"/>
    </location>
    <ligand>
        <name>[4Fe-4S] cluster</name>
        <dbReference type="ChEBI" id="CHEBI:49883"/>
        <label>1</label>
        <note>4Fe-4S-S-AdoMet</note>
    </ligand>
</feature>
<evidence type="ECO:0000256" key="5">
    <source>
        <dbReference type="ARBA" id="ARBA00022741"/>
    </source>
</evidence>
<dbReference type="SFLD" id="SFLDG01386">
    <property type="entry name" value="main_SPASM_domain-containing"/>
    <property type="match status" value="1"/>
</dbReference>
<evidence type="ECO:0000259" key="13">
    <source>
        <dbReference type="PROSITE" id="PS51918"/>
    </source>
</evidence>
<dbReference type="Proteomes" id="UP000652567">
    <property type="component" value="Unassembled WGS sequence"/>
</dbReference>
<keyword evidence="10 12" id="KW-0456">Lyase</keyword>
<dbReference type="PROSITE" id="PS51918">
    <property type="entry name" value="RADICAL_SAM"/>
    <property type="match status" value="1"/>
</dbReference>
<dbReference type="HAMAP" id="MF_01225_B">
    <property type="entry name" value="MoaA_B"/>
    <property type="match status" value="1"/>
</dbReference>
<dbReference type="SFLD" id="SFLDG01067">
    <property type="entry name" value="SPASM/twitch_domain_containing"/>
    <property type="match status" value="1"/>
</dbReference>
<organism evidence="14 15">
    <name type="scientific">Cellvibrio polysaccharolyticus</name>
    <dbReference type="NCBI Taxonomy" id="2082724"/>
    <lineage>
        <taxon>Bacteria</taxon>
        <taxon>Pseudomonadati</taxon>
        <taxon>Pseudomonadota</taxon>
        <taxon>Gammaproteobacteria</taxon>
        <taxon>Cellvibrionales</taxon>
        <taxon>Cellvibrionaceae</taxon>
        <taxon>Cellvibrio</taxon>
    </lineage>
</organism>
<dbReference type="PANTHER" id="PTHR22960">
    <property type="entry name" value="MOLYBDOPTERIN COFACTOR SYNTHESIS PROTEIN A"/>
    <property type="match status" value="1"/>
</dbReference>
<feature type="binding site" evidence="12">
    <location>
        <position position="272"/>
    </location>
    <ligand>
        <name>[4Fe-4S] cluster</name>
        <dbReference type="ChEBI" id="CHEBI:49883"/>
        <label>2</label>
        <note>4Fe-4S-substrate</note>
    </ligand>
</feature>
<dbReference type="Gene3D" id="3.20.20.70">
    <property type="entry name" value="Aldolase class I"/>
    <property type="match status" value="1"/>
</dbReference>
<evidence type="ECO:0000256" key="6">
    <source>
        <dbReference type="ARBA" id="ARBA00023004"/>
    </source>
</evidence>
<dbReference type="GO" id="GO:1904047">
    <property type="term" value="F:S-adenosyl-L-methionine binding"/>
    <property type="evidence" value="ECO:0007669"/>
    <property type="project" value="UniProtKB-UniRule"/>
</dbReference>
<keyword evidence="7 12" id="KW-0411">Iron-sulfur</keyword>
<feature type="binding site" evidence="12">
    <location>
        <position position="66"/>
    </location>
    <ligand>
        <name>GTP</name>
        <dbReference type="ChEBI" id="CHEBI:37565"/>
    </ligand>
</feature>
<evidence type="ECO:0000256" key="11">
    <source>
        <dbReference type="ARBA" id="ARBA00048697"/>
    </source>
</evidence>
<feature type="binding site" evidence="12">
    <location>
        <position position="24"/>
    </location>
    <ligand>
        <name>[4Fe-4S] cluster</name>
        <dbReference type="ChEBI" id="CHEBI:49883"/>
        <label>1</label>
        <note>4Fe-4S-S-AdoMet</note>
    </ligand>
</feature>
<comment type="similarity">
    <text evidence="12">Belongs to the radical SAM superfamily. MoaA family.</text>
</comment>
<dbReference type="SFLD" id="SFLDG01383">
    <property type="entry name" value="cyclic_pyranopterin_phosphate"/>
    <property type="match status" value="1"/>
</dbReference>
<dbReference type="SMART" id="SM00729">
    <property type="entry name" value="Elp3"/>
    <property type="match status" value="1"/>
</dbReference>
<dbReference type="NCBIfam" id="TIGR02666">
    <property type="entry name" value="moaA"/>
    <property type="match status" value="1"/>
</dbReference>
<feature type="binding site" evidence="12">
    <location>
        <position position="121"/>
    </location>
    <ligand>
        <name>S-adenosyl-L-methionine</name>
        <dbReference type="ChEBI" id="CHEBI:59789"/>
    </ligand>
</feature>
<reference evidence="14" key="1">
    <citation type="submission" date="2018-07" db="EMBL/GenBank/DDBJ databases">
        <title>Genome assembly of strain Ka43.</title>
        <authorList>
            <person name="Kukolya J."/>
            <person name="Nagy I."/>
            <person name="Horvath B."/>
            <person name="Toth A."/>
        </authorList>
    </citation>
    <scope>NUCLEOTIDE SEQUENCE</scope>
    <source>
        <strain evidence="14">KB43</strain>
    </source>
</reference>
<comment type="caution">
    <text evidence="14">The sequence shown here is derived from an EMBL/GenBank/DDBJ whole genome shotgun (WGS) entry which is preliminary data.</text>
</comment>
<keyword evidence="9 12" id="KW-0501">Molybdenum cofactor biosynthesis</keyword>
<dbReference type="EMBL" id="PRDL01000001">
    <property type="protein sequence ID" value="MBE8718592.1"/>
    <property type="molecule type" value="Genomic_DNA"/>
</dbReference>
<dbReference type="RefSeq" id="WP_193911279.1">
    <property type="nucleotide sequence ID" value="NZ_PRDL01000001.1"/>
</dbReference>
<evidence type="ECO:0000256" key="12">
    <source>
        <dbReference type="HAMAP-Rule" id="MF_01225"/>
    </source>
</evidence>
<dbReference type="GO" id="GO:0061799">
    <property type="term" value="F:cyclic pyranopterin monophosphate synthase activity"/>
    <property type="evidence" value="ECO:0007669"/>
    <property type="project" value="TreeGrafter"/>
</dbReference>
<evidence type="ECO:0000256" key="7">
    <source>
        <dbReference type="ARBA" id="ARBA00023014"/>
    </source>
</evidence>
<dbReference type="GO" id="GO:0051539">
    <property type="term" value="F:4 iron, 4 sulfur cluster binding"/>
    <property type="evidence" value="ECO:0007669"/>
    <property type="project" value="UniProtKB-UniRule"/>
</dbReference>
<feature type="binding site" evidence="12">
    <location>
        <position position="97"/>
    </location>
    <ligand>
        <name>GTP</name>
        <dbReference type="ChEBI" id="CHEBI:37565"/>
    </ligand>
</feature>
<feature type="binding site" evidence="12">
    <location>
        <position position="17"/>
    </location>
    <ligand>
        <name>GTP</name>
        <dbReference type="ChEBI" id="CHEBI:37565"/>
    </ligand>
</feature>
<dbReference type="Pfam" id="PF04055">
    <property type="entry name" value="Radical_SAM"/>
    <property type="match status" value="1"/>
</dbReference>
<dbReference type="GO" id="GO:0046872">
    <property type="term" value="F:metal ion binding"/>
    <property type="evidence" value="ECO:0007669"/>
    <property type="project" value="UniProtKB-KW"/>
</dbReference>
<feature type="binding site" evidence="12">
    <location>
        <position position="30"/>
    </location>
    <ligand>
        <name>S-adenosyl-L-methionine</name>
        <dbReference type="ChEBI" id="CHEBI:59789"/>
    </ligand>
</feature>
<dbReference type="SFLD" id="SFLDS00029">
    <property type="entry name" value="Radical_SAM"/>
    <property type="match status" value="1"/>
</dbReference>
<dbReference type="InterPro" id="IPR000385">
    <property type="entry name" value="MoaA_NifB_PqqE_Fe-S-bd_CS"/>
</dbReference>